<dbReference type="AlphaFoldDB" id="A0A1W6TLD1"/>
<protein>
    <submittedName>
        <fullName evidence="2">Uncharacterized protein</fullName>
    </submittedName>
</protein>
<reference evidence="2" key="1">
    <citation type="submission" date="2016-10" db="EMBL/GenBank/DDBJ databases">
        <title>The High Quality Genome of Vibrio alginolyticus K01M1.</title>
        <authorList>
            <person name="Wendling C."/>
            <person name="Chibani C.M."/>
            <person name="Hertel R."/>
            <person name="Sproer C."/>
            <person name="Bunk B."/>
            <person name="Overmann J."/>
            <person name="Roth O."/>
            <person name="Liesegang H."/>
        </authorList>
    </citation>
    <scope>NUCLEOTIDE SEQUENCE</scope>
    <source>
        <strain evidence="2">K05K4</strain>
        <plasmid evidence="2">pL289</plasmid>
    </source>
</reference>
<accession>A0A1W6TLD1</accession>
<organism evidence="2">
    <name type="scientific">Vibrio alginolyticus</name>
    <dbReference type="NCBI Taxonomy" id="663"/>
    <lineage>
        <taxon>Bacteria</taxon>
        <taxon>Pseudomonadati</taxon>
        <taxon>Pseudomonadota</taxon>
        <taxon>Gammaproteobacteria</taxon>
        <taxon>Vibrionales</taxon>
        <taxon>Vibrionaceae</taxon>
        <taxon>Vibrio</taxon>
    </lineage>
</organism>
<feature type="transmembrane region" description="Helical" evidence="1">
    <location>
        <begin position="37"/>
        <end position="55"/>
    </location>
</feature>
<keyword evidence="1" id="KW-1133">Transmembrane helix</keyword>
<keyword evidence="1" id="KW-0812">Transmembrane</keyword>
<gene>
    <name evidence="2" type="ORF">K05K4_49600</name>
</gene>
<feature type="transmembrane region" description="Helical" evidence="1">
    <location>
        <begin position="12"/>
        <end position="31"/>
    </location>
</feature>
<dbReference type="EMBL" id="CP017904">
    <property type="protein sequence ID" value="ARP21669.1"/>
    <property type="molecule type" value="Genomic_DNA"/>
</dbReference>
<keyword evidence="1" id="KW-0472">Membrane</keyword>
<keyword evidence="2" id="KW-0614">Plasmid</keyword>
<evidence type="ECO:0000256" key="1">
    <source>
        <dbReference type="SAM" id="Phobius"/>
    </source>
</evidence>
<sequence>MLKLFRSQTVKVTVKIALIIVAIWFYLTILQPTFTNQILLGCVIGSLLFSLTLDLKQAIARFLGSSRK</sequence>
<name>A0A1W6TLD1_VIBAL</name>
<evidence type="ECO:0000313" key="2">
    <source>
        <dbReference type="EMBL" id="ARP21669.1"/>
    </source>
</evidence>
<geneLocation type="plasmid" evidence="2">
    <name>pL289</name>
</geneLocation>
<proteinExistence type="predicted"/>